<sequence>MGLLTALEGGHGDAADALRIDGRPLSREELLGAATAVADRVAGAPALAVLAGPTAETVVATVGGLLAGVPVVPLPPDSGPKERAHILRDSGATLLALPVGTAAPDGIEPLPVELTARSSRTYAEPGVEGTAFVLYTSGTTGAPKGAVIRRGAVAADLDALAAAWQWTAEDTLVHGLPLFHVHGLVLGVLGALRTGSRLVHTGRPTPEAYAKAGGSLYFGVPTVWSRIAADEPSARALVTARLLVSGSAPLPTPVFDRLAALTGQAPIERYGMTESLITVSTRADGERRPGSVGLPLDGVRTRLVAEDGSPVPGDGETVGELQVAGPTLFSGYLNRPDADAETWTADGWFRTGDVATIGPDGFHRIVGRASVDLIKSGGYRIGAGEVEAALRDHPAVADAAVIGAPDQDLGQAVVAFVIADGVVTGDQLTAFVAERLSVHKRPRRVVLVDELPRNAMGKVLKKQLLERD</sequence>
<dbReference type="EMBL" id="AP035881">
    <property type="protein sequence ID" value="BFP49072.1"/>
    <property type="molecule type" value="Genomic_DNA"/>
</dbReference>
<dbReference type="GO" id="GO:0006631">
    <property type="term" value="P:fatty acid metabolic process"/>
    <property type="evidence" value="ECO:0007669"/>
    <property type="project" value="TreeGrafter"/>
</dbReference>
<dbReference type="InterPro" id="IPR025110">
    <property type="entry name" value="AMP-bd_C"/>
</dbReference>
<dbReference type="Gene3D" id="3.30.300.30">
    <property type="match status" value="1"/>
</dbReference>
<dbReference type="GO" id="GO:0031956">
    <property type="term" value="F:medium-chain fatty acid-CoA ligase activity"/>
    <property type="evidence" value="ECO:0007669"/>
    <property type="project" value="TreeGrafter"/>
</dbReference>
<feature type="domain" description="AMP-dependent synthetase/ligase" evidence="2">
    <location>
        <begin position="46"/>
        <end position="333"/>
    </location>
</feature>
<comment type="similarity">
    <text evidence="1">Belongs to the ATP-dependent AMP-binding enzyme family.</text>
</comment>
<dbReference type="RefSeq" id="WP_407991224.1">
    <property type="nucleotide sequence ID" value="NZ_AP035881.2"/>
</dbReference>
<accession>A0AB33K9D5</accession>
<evidence type="ECO:0000256" key="1">
    <source>
        <dbReference type="ARBA" id="ARBA00006432"/>
    </source>
</evidence>
<dbReference type="InterPro" id="IPR042099">
    <property type="entry name" value="ANL_N_sf"/>
</dbReference>
<dbReference type="Pfam" id="PF13193">
    <property type="entry name" value="AMP-binding_C"/>
    <property type="match status" value="1"/>
</dbReference>
<dbReference type="PANTHER" id="PTHR43201">
    <property type="entry name" value="ACYL-COA SYNTHETASE"/>
    <property type="match status" value="1"/>
</dbReference>
<dbReference type="SUPFAM" id="SSF56801">
    <property type="entry name" value="Acetyl-CoA synthetase-like"/>
    <property type="match status" value="1"/>
</dbReference>
<dbReference type="Gene3D" id="3.40.50.12780">
    <property type="entry name" value="N-terminal domain of ligase-like"/>
    <property type="match status" value="1"/>
</dbReference>
<name>A0AB33K9D5_9ACTN</name>
<evidence type="ECO:0000259" key="2">
    <source>
        <dbReference type="Pfam" id="PF00501"/>
    </source>
</evidence>
<dbReference type="PANTHER" id="PTHR43201:SF8">
    <property type="entry name" value="ACYL-COA SYNTHETASE FAMILY MEMBER 3"/>
    <property type="match status" value="1"/>
</dbReference>
<gene>
    <name evidence="4" type="ORF">KCMC57_54400</name>
</gene>
<evidence type="ECO:0000259" key="3">
    <source>
        <dbReference type="Pfam" id="PF13193"/>
    </source>
</evidence>
<evidence type="ECO:0000313" key="4">
    <source>
        <dbReference type="EMBL" id="BFP49072.1"/>
    </source>
</evidence>
<dbReference type="PROSITE" id="PS00455">
    <property type="entry name" value="AMP_BINDING"/>
    <property type="match status" value="1"/>
</dbReference>
<dbReference type="InterPro" id="IPR045851">
    <property type="entry name" value="AMP-bd_C_sf"/>
</dbReference>
<dbReference type="InterPro" id="IPR000873">
    <property type="entry name" value="AMP-dep_synth/lig_dom"/>
</dbReference>
<dbReference type="NCBIfam" id="NF005858">
    <property type="entry name" value="PRK07787.1"/>
    <property type="match status" value="1"/>
</dbReference>
<reference evidence="4" key="1">
    <citation type="submission" date="2024-07" db="EMBL/GenBank/DDBJ databases">
        <title>Complete genome sequences of cellulolytic bacteria, Kitasatospora sp. CMC57 and Streptomyces sp. CMC78, isolated from Japanese agricultural soil.</title>
        <authorList>
            <person name="Hashimoto T."/>
            <person name="Ito M."/>
            <person name="Iwamoto M."/>
            <person name="Fukahori D."/>
            <person name="Shoda T."/>
            <person name="Sakoda M."/>
            <person name="Morohoshi T."/>
            <person name="Mitsuboshi M."/>
            <person name="Nishizawa T."/>
        </authorList>
    </citation>
    <scope>NUCLEOTIDE SEQUENCE</scope>
    <source>
        <strain evidence="4">CMC57</strain>
    </source>
</reference>
<dbReference type="Pfam" id="PF00501">
    <property type="entry name" value="AMP-binding"/>
    <property type="match status" value="1"/>
</dbReference>
<dbReference type="AlphaFoldDB" id="A0AB33K9D5"/>
<organism evidence="4">
    <name type="scientific">Kitasatospora sp. CMC57</name>
    <dbReference type="NCBI Taxonomy" id="3231513"/>
    <lineage>
        <taxon>Bacteria</taxon>
        <taxon>Bacillati</taxon>
        <taxon>Actinomycetota</taxon>
        <taxon>Actinomycetes</taxon>
        <taxon>Kitasatosporales</taxon>
        <taxon>Streptomycetaceae</taxon>
        <taxon>Kitasatospora</taxon>
    </lineage>
</organism>
<dbReference type="InterPro" id="IPR020845">
    <property type="entry name" value="AMP-binding_CS"/>
</dbReference>
<feature type="domain" description="AMP-binding enzyme C-terminal" evidence="3">
    <location>
        <begin position="385"/>
        <end position="458"/>
    </location>
</feature>
<proteinExistence type="inferred from homology"/>
<protein>
    <submittedName>
        <fullName evidence="4">Acyl-CoA synthetase</fullName>
    </submittedName>
</protein>